<feature type="region of interest" description="Disordered" evidence="2">
    <location>
        <begin position="562"/>
        <end position="582"/>
    </location>
</feature>
<feature type="compositionally biased region" description="Basic and acidic residues" evidence="2">
    <location>
        <begin position="23"/>
        <end position="61"/>
    </location>
</feature>
<dbReference type="OrthoDB" id="10692299at2759"/>
<evidence type="ECO:0000256" key="2">
    <source>
        <dbReference type="SAM" id="MobiDB-lite"/>
    </source>
</evidence>
<reference evidence="4" key="1">
    <citation type="journal article" date="2020" name="Stud. Mycol.">
        <title>101 Dothideomycetes genomes: a test case for predicting lifestyles and emergence of pathogens.</title>
        <authorList>
            <person name="Haridas S."/>
            <person name="Albert R."/>
            <person name="Binder M."/>
            <person name="Bloem J."/>
            <person name="Labutti K."/>
            <person name="Salamov A."/>
            <person name="Andreopoulos B."/>
            <person name="Baker S."/>
            <person name="Barry K."/>
            <person name="Bills G."/>
            <person name="Bluhm B."/>
            <person name="Cannon C."/>
            <person name="Castanera R."/>
            <person name="Culley D."/>
            <person name="Daum C."/>
            <person name="Ezra D."/>
            <person name="Gonzalez J."/>
            <person name="Henrissat B."/>
            <person name="Kuo A."/>
            <person name="Liang C."/>
            <person name="Lipzen A."/>
            <person name="Lutzoni F."/>
            <person name="Magnuson J."/>
            <person name="Mondo S."/>
            <person name="Nolan M."/>
            <person name="Ohm R."/>
            <person name="Pangilinan J."/>
            <person name="Park H.-J."/>
            <person name="Ramirez L."/>
            <person name="Alfaro M."/>
            <person name="Sun H."/>
            <person name="Tritt A."/>
            <person name="Yoshinaga Y."/>
            <person name="Zwiers L.-H."/>
            <person name="Turgeon B."/>
            <person name="Goodwin S."/>
            <person name="Spatafora J."/>
            <person name="Crous P."/>
            <person name="Grigoriev I."/>
        </authorList>
    </citation>
    <scope>NUCLEOTIDE SEQUENCE</scope>
    <source>
        <strain evidence="4">CBS 122681</strain>
    </source>
</reference>
<keyword evidence="1" id="KW-0863">Zinc-finger</keyword>
<protein>
    <recommendedName>
        <fullName evidence="3">C3H1-type domain-containing protein</fullName>
    </recommendedName>
</protein>
<evidence type="ECO:0000313" key="4">
    <source>
        <dbReference type="EMBL" id="KAF2657715.1"/>
    </source>
</evidence>
<dbReference type="Proteomes" id="UP000799324">
    <property type="component" value="Unassembled WGS sequence"/>
</dbReference>
<dbReference type="InterPro" id="IPR000571">
    <property type="entry name" value="Znf_CCCH"/>
</dbReference>
<feature type="region of interest" description="Disordered" evidence="2">
    <location>
        <begin position="735"/>
        <end position="958"/>
    </location>
</feature>
<keyword evidence="1" id="KW-0479">Metal-binding</keyword>
<proteinExistence type="predicted"/>
<name>A0A6A6TCI2_9PLEO</name>
<feature type="domain" description="C3H1-type" evidence="3">
    <location>
        <begin position="626"/>
        <end position="654"/>
    </location>
</feature>
<keyword evidence="1" id="KW-0862">Zinc</keyword>
<evidence type="ECO:0000313" key="5">
    <source>
        <dbReference type="Proteomes" id="UP000799324"/>
    </source>
</evidence>
<sequence length="958" mass="104677">MSSLNTRANRRKRGRQNDSSPAEDLHPVKAVKETDTQDVTGKEDSSSSIKDHDSTDQHLVEDTEIASFGGQSNPNLESTSGSPGGIDCVARPLIEVRTDTILNEDDDLDVNADATPDDDLELDAWLDLDERYGCSDFELSVRKIGDEPSDQKLEVPVEKAQSSSGKDIETPEIIQSSTTHDQDKIESSPRNEKEDEEDEEVNSQADLEKESHSESDFIRQDQSDDTAANSVVEDLGNALETFFNDDLHRQGLQHFITSGHTTITHSFTQQGLAFDIAIGVQDLSHERYGDEMGPILESDKKLASQMLICGPEDRVAATLFFCKRHAEALEQGDFVVAKAYAHLLCRISALHKNEPREGEEGQDIIQEPETQFQAEGNPMAQDSILPPSSGFTSSALERVDSSGRQRTFSNTATTAGHFTEETEIQKEQFGAQAQQPEIFESKISYETQEVTPLWEPQAIKPEVHTIVFQQEEQDEGDVHSADNAVVLDEGIVEPEGNEFMEVIPATAEATELRITKADDLIEQTIPGKFKTLRDAPPLEALEENKPKIDICMFDAKCTNKNCRRHHPSRDGDQPDPEQWKQGNEERCKFDEVGCRNKRCGYAHQNPFAEAAALKFPKVPDLPTDETQKVVKCPWINKPQGCRFGEDCNYDHSHKGEKCPKVDTEEGCPDGAWKCIYVHLSDSEQAPAAATLGVPESTIKKAGTRYPNILCRNIQNGLPCKMGDDCYWSHDLETVTASPGGSPSPAPTTTQGLGKTELASSGPVQDSSFAEEAALPPSNAPTSSRANSRPPRTPYVPPKQRGSDATADNEQHEGFEDTQPPRRRSARLNPGIKRGRGEEDVDGQPSSQRPRIDSARSLADRITRGDTPQGLAEDETIEGAPKGPSGNNGNGRGRGRGHGNQYSGGDRGGRRGGRGGNQNERGRGGQAGNRGGRGRGQRRGAGQGGDGEVEFQIKGAAGI</sequence>
<feature type="region of interest" description="Disordered" evidence="2">
    <location>
        <begin position="1"/>
        <end position="88"/>
    </location>
</feature>
<feature type="domain" description="C3H1-type" evidence="3">
    <location>
        <begin position="704"/>
        <end position="732"/>
    </location>
</feature>
<feature type="compositionally biased region" description="Low complexity" evidence="2">
    <location>
        <begin position="735"/>
        <end position="749"/>
    </location>
</feature>
<dbReference type="AlphaFoldDB" id="A0A6A6TCI2"/>
<feature type="region of interest" description="Disordered" evidence="2">
    <location>
        <begin position="150"/>
        <end position="226"/>
    </location>
</feature>
<feature type="compositionally biased region" description="Basic and acidic residues" evidence="2">
    <location>
        <begin position="849"/>
        <end position="863"/>
    </location>
</feature>
<feature type="zinc finger region" description="C3H1-type" evidence="1">
    <location>
        <begin position="704"/>
        <end position="732"/>
    </location>
</feature>
<keyword evidence="5" id="KW-1185">Reference proteome</keyword>
<evidence type="ECO:0000259" key="3">
    <source>
        <dbReference type="PROSITE" id="PS50103"/>
    </source>
</evidence>
<feature type="zinc finger region" description="C3H1-type" evidence="1">
    <location>
        <begin position="626"/>
        <end position="654"/>
    </location>
</feature>
<feature type="compositionally biased region" description="Basic and acidic residues" evidence="2">
    <location>
        <begin position="206"/>
        <end position="222"/>
    </location>
</feature>
<gene>
    <name evidence="4" type="ORF">K491DRAFT_756626</name>
</gene>
<feature type="compositionally biased region" description="Basic and acidic residues" evidence="2">
    <location>
        <begin position="180"/>
        <end position="193"/>
    </location>
</feature>
<evidence type="ECO:0000256" key="1">
    <source>
        <dbReference type="PROSITE-ProRule" id="PRU00723"/>
    </source>
</evidence>
<dbReference type="SMART" id="SM00356">
    <property type="entry name" value="ZnF_C3H1"/>
    <property type="match status" value="3"/>
</dbReference>
<dbReference type="PROSITE" id="PS50103">
    <property type="entry name" value="ZF_C3H1"/>
    <property type="match status" value="2"/>
</dbReference>
<dbReference type="GO" id="GO:0008270">
    <property type="term" value="F:zinc ion binding"/>
    <property type="evidence" value="ECO:0007669"/>
    <property type="project" value="UniProtKB-KW"/>
</dbReference>
<organism evidence="4 5">
    <name type="scientific">Lophiostoma macrostomum CBS 122681</name>
    <dbReference type="NCBI Taxonomy" id="1314788"/>
    <lineage>
        <taxon>Eukaryota</taxon>
        <taxon>Fungi</taxon>
        <taxon>Dikarya</taxon>
        <taxon>Ascomycota</taxon>
        <taxon>Pezizomycotina</taxon>
        <taxon>Dothideomycetes</taxon>
        <taxon>Pleosporomycetidae</taxon>
        <taxon>Pleosporales</taxon>
        <taxon>Lophiostomataceae</taxon>
        <taxon>Lophiostoma</taxon>
    </lineage>
</organism>
<feature type="compositionally biased region" description="Polar residues" evidence="2">
    <location>
        <begin position="757"/>
        <end position="767"/>
    </location>
</feature>
<dbReference type="EMBL" id="MU004322">
    <property type="protein sequence ID" value="KAF2657715.1"/>
    <property type="molecule type" value="Genomic_DNA"/>
</dbReference>
<feature type="compositionally biased region" description="Polar residues" evidence="2">
    <location>
        <begin position="69"/>
        <end position="81"/>
    </location>
</feature>
<accession>A0A6A6TCI2</accession>